<dbReference type="InterPro" id="IPR027417">
    <property type="entry name" value="P-loop_NTPase"/>
</dbReference>
<dbReference type="Pfam" id="PF13476">
    <property type="entry name" value="AAA_23"/>
    <property type="match status" value="1"/>
</dbReference>
<dbReference type="AlphaFoldDB" id="M3H4V8"/>
<dbReference type="SUPFAM" id="SSF52540">
    <property type="entry name" value="P-loop containing nucleoside triphosphate hydrolases"/>
    <property type="match status" value="1"/>
</dbReference>
<dbReference type="Gene3D" id="3.40.50.300">
    <property type="entry name" value="P-loop containing nucleotide triphosphate hydrolases"/>
    <property type="match status" value="1"/>
</dbReference>
<sequence length="69" mass="7812">MISGIQLNRFGKFIQKEFNLSDTVTVFFGKNESGKTTIFDALRLAIGSKFLTANQEPKKVFFHVTVKKV</sequence>
<accession>M3H4V8</accession>
<dbReference type="PANTHER" id="PTHR32182:SF0">
    <property type="entry name" value="DNA REPLICATION AND REPAIR PROTEIN RECF"/>
    <property type="match status" value="1"/>
</dbReference>
<dbReference type="Proteomes" id="UP000011783">
    <property type="component" value="Unassembled WGS sequence"/>
</dbReference>
<dbReference type="InterPro" id="IPR038729">
    <property type="entry name" value="Rad50/SbcC_AAA"/>
</dbReference>
<evidence type="ECO:0000259" key="1">
    <source>
        <dbReference type="Pfam" id="PF13476"/>
    </source>
</evidence>
<evidence type="ECO:0000313" key="3">
    <source>
        <dbReference type="Proteomes" id="UP000011783"/>
    </source>
</evidence>
<name>M3H4V8_LEPBO</name>
<dbReference type="GO" id="GO:0000731">
    <property type="term" value="P:DNA synthesis involved in DNA repair"/>
    <property type="evidence" value="ECO:0007669"/>
    <property type="project" value="TreeGrafter"/>
</dbReference>
<dbReference type="GO" id="GO:0016887">
    <property type="term" value="F:ATP hydrolysis activity"/>
    <property type="evidence" value="ECO:0007669"/>
    <property type="project" value="InterPro"/>
</dbReference>
<dbReference type="BioCyc" id="LBOR1193007:G11KN-3567-MONOMER"/>
<dbReference type="PANTHER" id="PTHR32182">
    <property type="entry name" value="DNA REPLICATION AND REPAIR PROTEIN RECF"/>
    <property type="match status" value="1"/>
</dbReference>
<evidence type="ECO:0000313" key="2">
    <source>
        <dbReference type="EMBL" id="EMG02114.1"/>
    </source>
</evidence>
<gene>
    <name evidence="2" type="ORF">LEP1GSC123_2681</name>
</gene>
<feature type="domain" description="Rad50/SbcC-type AAA" evidence="1">
    <location>
        <begin position="5"/>
        <end position="66"/>
    </location>
</feature>
<dbReference type="EMBL" id="AKWO02000004">
    <property type="protein sequence ID" value="EMG02114.1"/>
    <property type="molecule type" value="Genomic_DNA"/>
</dbReference>
<organism evidence="2 3">
    <name type="scientific">Leptospira borgpetersenii str. 200701203</name>
    <dbReference type="NCBI Taxonomy" id="1193007"/>
    <lineage>
        <taxon>Bacteria</taxon>
        <taxon>Pseudomonadati</taxon>
        <taxon>Spirochaetota</taxon>
        <taxon>Spirochaetia</taxon>
        <taxon>Leptospirales</taxon>
        <taxon>Leptospiraceae</taxon>
        <taxon>Leptospira</taxon>
    </lineage>
</organism>
<proteinExistence type="predicted"/>
<reference evidence="2 3" key="1">
    <citation type="submission" date="2013-01" db="EMBL/GenBank/DDBJ databases">
        <authorList>
            <person name="Harkins D.M."/>
            <person name="Durkin A.S."/>
            <person name="Brinkac L.M."/>
            <person name="Haft D.H."/>
            <person name="Selengut J.D."/>
            <person name="Sanka R."/>
            <person name="DePew J."/>
            <person name="Purushe J."/>
            <person name="Picardeau M."/>
            <person name="Werts C."/>
            <person name="Goarant C."/>
            <person name="Vinetz J.M."/>
            <person name="Sutton G.G."/>
            <person name="Nierman W.C."/>
            <person name="Fouts D.E."/>
        </authorList>
    </citation>
    <scope>NUCLEOTIDE SEQUENCE [LARGE SCALE GENOMIC DNA]</scope>
    <source>
        <strain evidence="2 3">200701203</strain>
    </source>
</reference>
<comment type="caution">
    <text evidence="2">The sequence shown here is derived from an EMBL/GenBank/DDBJ whole genome shotgun (WGS) entry which is preliminary data.</text>
</comment>
<dbReference type="GO" id="GO:0006302">
    <property type="term" value="P:double-strand break repair"/>
    <property type="evidence" value="ECO:0007669"/>
    <property type="project" value="InterPro"/>
</dbReference>
<protein>
    <recommendedName>
        <fullName evidence="1">Rad50/SbcC-type AAA domain-containing protein</fullName>
    </recommendedName>
</protein>